<feature type="region of interest" description="Disordered" evidence="1">
    <location>
        <begin position="1"/>
        <end position="27"/>
    </location>
</feature>
<evidence type="ECO:0000313" key="3">
    <source>
        <dbReference type="WBParaSite" id="L893_g1114.t1"/>
    </source>
</evidence>
<keyword evidence="2" id="KW-1185">Reference proteome</keyword>
<evidence type="ECO:0000313" key="2">
    <source>
        <dbReference type="Proteomes" id="UP000095287"/>
    </source>
</evidence>
<proteinExistence type="predicted"/>
<organism evidence="2 3">
    <name type="scientific">Steinernema glaseri</name>
    <dbReference type="NCBI Taxonomy" id="37863"/>
    <lineage>
        <taxon>Eukaryota</taxon>
        <taxon>Metazoa</taxon>
        <taxon>Ecdysozoa</taxon>
        <taxon>Nematoda</taxon>
        <taxon>Chromadorea</taxon>
        <taxon>Rhabditida</taxon>
        <taxon>Tylenchina</taxon>
        <taxon>Panagrolaimomorpha</taxon>
        <taxon>Strongyloidoidea</taxon>
        <taxon>Steinernematidae</taxon>
        <taxon>Steinernema</taxon>
    </lineage>
</organism>
<dbReference type="Proteomes" id="UP000095287">
    <property type="component" value="Unplaced"/>
</dbReference>
<protein>
    <submittedName>
        <fullName evidence="3">PARP catalytic domain-containing protein</fullName>
    </submittedName>
</protein>
<name>A0A1I7Y0A8_9BILA</name>
<dbReference type="WBParaSite" id="L893_g1114.t1">
    <property type="protein sequence ID" value="L893_g1114.t1"/>
    <property type="gene ID" value="L893_g1114"/>
</dbReference>
<evidence type="ECO:0000256" key="1">
    <source>
        <dbReference type="SAM" id="MobiDB-lite"/>
    </source>
</evidence>
<accession>A0A1I7Y0A8</accession>
<dbReference type="AlphaFoldDB" id="A0A1I7Y0A8"/>
<sequence>MALRHTGRRICTTTKEPPRSAAPRSRRHSSCKYINSTVCEPSKQLLLMLCKIGGLSLAKCRHIDRNLVDVHQKYHMSHTDASRFGIFNAQKSFSVNAFQEHH</sequence>
<reference evidence="3" key="1">
    <citation type="submission" date="2016-11" db="UniProtKB">
        <authorList>
            <consortium name="WormBaseParasite"/>
        </authorList>
    </citation>
    <scope>IDENTIFICATION</scope>
</reference>